<dbReference type="SMART" id="SM01087">
    <property type="entry name" value="COG6"/>
    <property type="match status" value="1"/>
</dbReference>
<comment type="similarity">
    <text evidence="2 9">Belongs to the COG6 family.</text>
</comment>
<evidence type="ECO:0000256" key="7">
    <source>
        <dbReference type="ARBA" id="ARBA00023136"/>
    </source>
</evidence>
<evidence type="ECO:0000256" key="8">
    <source>
        <dbReference type="ARBA" id="ARBA00031348"/>
    </source>
</evidence>
<keyword evidence="5 9" id="KW-0653">Protein transport</keyword>
<sequence length="1043" mass="119605">MESKKIKTAESSVPFDKTNRTYLTMYNEDKSIAARLSDMRIFPNDKEVTEAMAAYAHAKKYVIPEISDKPTEGDLKDAILCVGDGSTPRSAALFALHFPSWECYSIDPQLKEGFIHTLDHEKALLRQNMDEVRKNRRALWNEVPNLHIVGDLVEAVRIRCRNAVIVMIHCHLSFQQIMSSVECERVLGVVSLPCCNYFEVQKQFMGQSPTFEFTDEAIWSEKNTVRVWVKPVLQWEGDYHPVPTDHSMILPFCLGKEQLTSSAELAALEVGTKCRVVGEVLSVRKFAKTLTFIFVNTSNVFFDAKLDAYFYYDADAYDSHNACLNMRSILVKLFVGVSKAVDKQTKNKDEPAYQKLYAMLPSLKKRTLIEAIGTVDLSLRGEKILALESLCILKDNKTVTNAQRYITGLDVDFLNIHYKKIQKVLNMKTTQSDIQEALDSFAEYYDTTDNSTDSRKNLRYSLEGISCDLTKRFASELSKFYTVGSAGQILMLLEVNKLCSDIETTIDETEKQTRPLNSFHSDTVEYEQRLRSRKAAIEKFLHEYSLSEEEKEILLKRPIFENGSDAFFKVLERANAIKERCTALMQDPYCMMTATIELLETISSEEETAYHRLFTWCQGECRLAGDKQYCLDGSNASYLRLQQGLRVLQQKESFFNHCVTDFVNNRRNLLTILLSENLGQWSQQSHEHPNQLLSDLFTWLHEYINEERSGIQFLLGKDKNEKVVSECLDIVFSGANSFIQEYVVPLFEENSNLPQLFESMQILAFYENTLSNLISPSSSICSTLVSVEQTLWSRITSLLVMRVKHYFKLFPFVTSSYLSDASSKKKVDTSSVFTELLLLLRQCFDIFNNATMDMARKTELFDDLAGMALKPITENARDYFPILDSMELAITLVNVMEELKSVVSQYGFAINYNYYLCEKSEMYMDSIIKEKIDGLFRDCDLLRLLQQMDSLSPPLSIHSIASPAVIEKGTQLLVSKMYLFINNEFYAIHPKLRTRVRLAVSRQISAEYERLYNAVHDPQNGYINVDTLMLHTPQQIKTLLDCE</sequence>
<dbReference type="GO" id="GO:0017119">
    <property type="term" value="C:Golgi transport complex"/>
    <property type="evidence" value="ECO:0007669"/>
    <property type="project" value="UniProtKB-UniRule"/>
</dbReference>
<evidence type="ECO:0000256" key="5">
    <source>
        <dbReference type="ARBA" id="ARBA00022927"/>
    </source>
</evidence>
<dbReference type="EMBL" id="LXWW01000219">
    <property type="protein sequence ID" value="OAO14676.1"/>
    <property type="molecule type" value="Genomic_DNA"/>
</dbReference>
<dbReference type="AlphaFoldDB" id="A0A196SED3"/>
<dbReference type="PANTHER" id="PTHR21506:SF0">
    <property type="entry name" value="CONSERVED OLIGOMERIC GOLGI COMPLEX SUBUNIT 6"/>
    <property type="match status" value="1"/>
</dbReference>
<dbReference type="InterPro" id="IPR048368">
    <property type="entry name" value="COG6_N"/>
</dbReference>
<accession>A0A196SED3</accession>
<comment type="subunit">
    <text evidence="9">Component of the conserved oligomeric Golgi complex.</text>
</comment>
<evidence type="ECO:0000313" key="12">
    <source>
        <dbReference type="EMBL" id="OAO14676.1"/>
    </source>
</evidence>
<proteinExistence type="inferred from homology"/>
<reference evidence="12 13" key="1">
    <citation type="submission" date="2016-05" db="EMBL/GenBank/DDBJ databases">
        <title>Nuclear genome of Blastocystis sp. subtype 1 NandII.</title>
        <authorList>
            <person name="Gentekaki E."/>
            <person name="Curtis B."/>
            <person name="Stairs C."/>
            <person name="Eme L."/>
            <person name="Herman E."/>
            <person name="Klimes V."/>
            <person name="Arias M.C."/>
            <person name="Elias M."/>
            <person name="Hilliou F."/>
            <person name="Klute M."/>
            <person name="Malik S.-B."/>
            <person name="Pightling A."/>
            <person name="Rachubinski R."/>
            <person name="Salas D."/>
            <person name="Schlacht A."/>
            <person name="Suga H."/>
            <person name="Archibald J."/>
            <person name="Ball S.G."/>
            <person name="Clark G."/>
            <person name="Dacks J."/>
            <person name="Van Der Giezen M."/>
            <person name="Tsaousis A."/>
            <person name="Roger A."/>
        </authorList>
    </citation>
    <scope>NUCLEOTIDE SEQUENCE [LARGE SCALE GENOMIC DNA]</scope>
    <source>
        <strain evidence="13">ATCC 50177 / NandII</strain>
    </source>
</reference>
<dbReference type="PANTHER" id="PTHR21506">
    <property type="entry name" value="COMPONENT OF OLIGOMERIC GOLGI COMPLEX 6"/>
    <property type="match status" value="1"/>
</dbReference>
<evidence type="ECO:0000259" key="10">
    <source>
        <dbReference type="Pfam" id="PF06419"/>
    </source>
</evidence>
<feature type="domain" description="Conserved Oligomeric Golgi complex subunit 6 C-terminal" evidence="11">
    <location>
        <begin position="593"/>
        <end position="1040"/>
    </location>
</feature>
<dbReference type="STRING" id="478820.A0A196SED3"/>
<keyword evidence="6 9" id="KW-0333">Golgi apparatus</keyword>
<dbReference type="Proteomes" id="UP000078348">
    <property type="component" value="Unassembled WGS sequence"/>
</dbReference>
<evidence type="ECO:0000256" key="2">
    <source>
        <dbReference type="ARBA" id="ARBA00011023"/>
    </source>
</evidence>
<dbReference type="InterPro" id="IPR048369">
    <property type="entry name" value="COG6_C"/>
</dbReference>
<dbReference type="Pfam" id="PF06419">
    <property type="entry name" value="COG6_N"/>
    <property type="match status" value="1"/>
</dbReference>
<evidence type="ECO:0000256" key="3">
    <source>
        <dbReference type="ARBA" id="ARBA00020973"/>
    </source>
</evidence>
<name>A0A196SED3_BLAHN</name>
<dbReference type="OrthoDB" id="272987at2759"/>
<dbReference type="GO" id="GO:0006891">
    <property type="term" value="P:intra-Golgi vesicle-mediated transport"/>
    <property type="evidence" value="ECO:0007669"/>
    <property type="project" value="UniProtKB-UniRule"/>
</dbReference>
<evidence type="ECO:0000259" key="11">
    <source>
        <dbReference type="Pfam" id="PF20653"/>
    </source>
</evidence>
<gene>
    <name evidence="12" type="ORF">AV274_3587</name>
</gene>
<evidence type="ECO:0000313" key="13">
    <source>
        <dbReference type="Proteomes" id="UP000078348"/>
    </source>
</evidence>
<evidence type="ECO:0000256" key="4">
    <source>
        <dbReference type="ARBA" id="ARBA00022448"/>
    </source>
</evidence>
<dbReference type="Pfam" id="PF20653">
    <property type="entry name" value="COG6_C"/>
    <property type="match status" value="1"/>
</dbReference>
<evidence type="ECO:0000256" key="6">
    <source>
        <dbReference type="ARBA" id="ARBA00023034"/>
    </source>
</evidence>
<evidence type="ECO:0000256" key="1">
    <source>
        <dbReference type="ARBA" id="ARBA00004395"/>
    </source>
</evidence>
<dbReference type="InterPro" id="IPR010490">
    <property type="entry name" value="COG6"/>
</dbReference>
<protein>
    <recommendedName>
        <fullName evidence="3 9">Conserved oligomeric Golgi complex subunit 6</fullName>
        <shortName evidence="9">COG complex subunit 6</shortName>
    </recommendedName>
    <alternativeName>
        <fullName evidence="8 9">Component of oligomeric Golgi complex 6</fullName>
    </alternativeName>
</protein>
<comment type="function">
    <text evidence="9">Required for normal Golgi function.</text>
</comment>
<dbReference type="GO" id="GO:0015031">
    <property type="term" value="P:protein transport"/>
    <property type="evidence" value="ECO:0007669"/>
    <property type="project" value="UniProtKB-KW"/>
</dbReference>
<keyword evidence="7 9" id="KW-0472">Membrane</keyword>
<dbReference type="GO" id="GO:0000139">
    <property type="term" value="C:Golgi membrane"/>
    <property type="evidence" value="ECO:0007669"/>
    <property type="project" value="UniProtKB-SubCell"/>
</dbReference>
<organism evidence="12 13">
    <name type="scientific">Blastocystis sp. subtype 1 (strain ATCC 50177 / NandII)</name>
    <dbReference type="NCBI Taxonomy" id="478820"/>
    <lineage>
        <taxon>Eukaryota</taxon>
        <taxon>Sar</taxon>
        <taxon>Stramenopiles</taxon>
        <taxon>Bigyra</taxon>
        <taxon>Opalozoa</taxon>
        <taxon>Opalinata</taxon>
        <taxon>Blastocystidae</taxon>
        <taxon>Blastocystis</taxon>
    </lineage>
</organism>
<evidence type="ECO:0000256" key="9">
    <source>
        <dbReference type="RuleBase" id="RU365075"/>
    </source>
</evidence>
<comment type="subcellular location">
    <subcellularLocation>
        <location evidence="1 9">Golgi apparatus membrane</location>
        <topology evidence="1 9">Peripheral membrane protein</topology>
    </subcellularLocation>
</comment>
<keyword evidence="13" id="KW-1185">Reference proteome</keyword>
<comment type="caution">
    <text evidence="12">The sequence shown here is derived from an EMBL/GenBank/DDBJ whole genome shotgun (WGS) entry which is preliminary data.</text>
</comment>
<feature type="domain" description="Conserved oligomeric complex COG6 N-terminal" evidence="10">
    <location>
        <begin position="448"/>
        <end position="554"/>
    </location>
</feature>
<keyword evidence="4 9" id="KW-0813">Transport</keyword>